<dbReference type="PRINTS" id="PR00455">
    <property type="entry name" value="HTHTETR"/>
</dbReference>
<organism evidence="4 5">
    <name type="scientific">Endosaccharibacter trunci</name>
    <dbReference type="NCBI Taxonomy" id="2812733"/>
    <lineage>
        <taxon>Bacteria</taxon>
        <taxon>Pseudomonadati</taxon>
        <taxon>Pseudomonadota</taxon>
        <taxon>Alphaproteobacteria</taxon>
        <taxon>Acetobacterales</taxon>
        <taxon>Acetobacteraceae</taxon>
        <taxon>Endosaccharibacter</taxon>
    </lineage>
</organism>
<dbReference type="Pfam" id="PF00440">
    <property type="entry name" value="TetR_N"/>
    <property type="match status" value="1"/>
</dbReference>
<dbReference type="Gene3D" id="1.10.357.10">
    <property type="entry name" value="Tetracycline Repressor, domain 2"/>
    <property type="match status" value="1"/>
</dbReference>
<evidence type="ECO:0000259" key="3">
    <source>
        <dbReference type="PROSITE" id="PS50977"/>
    </source>
</evidence>
<keyword evidence="5" id="KW-1185">Reference proteome</keyword>
<dbReference type="InterPro" id="IPR023772">
    <property type="entry name" value="DNA-bd_HTH_TetR-type_CS"/>
</dbReference>
<evidence type="ECO:0000313" key="4">
    <source>
        <dbReference type="EMBL" id="MCQ8278924.1"/>
    </source>
</evidence>
<proteinExistence type="predicted"/>
<name>A0ABT1W7Q9_9PROT</name>
<dbReference type="InterPro" id="IPR001647">
    <property type="entry name" value="HTH_TetR"/>
</dbReference>
<sequence length="290" mass="32365">MRKITSSADAWGLHIRIRDKNACFKRLSSLCLSKVLGASPLWAHQNVKEWMQALKPDVPQAETNDVKTRILLVARELFSSNGFGTTTVRDIVELSGANVAAVNYHFGSKDALIQEVALDVLRPVQFDRQARLSAVMREARDGPPALEAVLAAFIAPLVYAPCGRDGGRLVVRLIMQMWVEPGLTLHKFITREYNRNARRFVLAFQAALPHLATNDVVWRYEAMRGMVMHLLANCDPRSAKFRLLSHDGFDMHDCRNEDLLGILINSAIPLMQRPNSLIPEALATTRGGVT</sequence>
<dbReference type="InterPro" id="IPR009057">
    <property type="entry name" value="Homeodomain-like_sf"/>
</dbReference>
<dbReference type="Pfam" id="PF17939">
    <property type="entry name" value="TetR_C_30"/>
    <property type="match status" value="1"/>
</dbReference>
<evidence type="ECO:0000256" key="1">
    <source>
        <dbReference type="ARBA" id="ARBA00023125"/>
    </source>
</evidence>
<protein>
    <submittedName>
        <fullName evidence="4">TetR family transcriptional regulator</fullName>
    </submittedName>
</protein>
<dbReference type="Proteomes" id="UP001524587">
    <property type="component" value="Unassembled WGS sequence"/>
</dbReference>
<dbReference type="InterPro" id="IPR036271">
    <property type="entry name" value="Tet_transcr_reg_TetR-rel_C_sf"/>
</dbReference>
<gene>
    <name evidence="4" type="ORF">NFI95_10750</name>
</gene>
<feature type="domain" description="HTH tetR-type" evidence="3">
    <location>
        <begin position="64"/>
        <end position="124"/>
    </location>
</feature>
<dbReference type="PROSITE" id="PS01081">
    <property type="entry name" value="HTH_TETR_1"/>
    <property type="match status" value="1"/>
</dbReference>
<keyword evidence="1 2" id="KW-0238">DNA-binding</keyword>
<accession>A0ABT1W7Q9</accession>
<reference evidence="4 5" key="1">
    <citation type="submission" date="2022-06" db="EMBL/GenBank/DDBJ databases">
        <title>Endosaccharibacter gen. nov., sp. nov., endophytic bacteria isolated from sugarcane.</title>
        <authorList>
            <person name="Pitiwittayakul N."/>
            <person name="Yukphan P."/>
            <person name="Charoenyingcharoen P."/>
            <person name="Tanasupawat S."/>
        </authorList>
    </citation>
    <scope>NUCLEOTIDE SEQUENCE [LARGE SCALE GENOMIC DNA]</scope>
    <source>
        <strain evidence="4 5">KSS8</strain>
    </source>
</reference>
<evidence type="ECO:0000256" key="2">
    <source>
        <dbReference type="PROSITE-ProRule" id="PRU00335"/>
    </source>
</evidence>
<feature type="DNA-binding region" description="H-T-H motif" evidence="2">
    <location>
        <begin position="87"/>
        <end position="106"/>
    </location>
</feature>
<dbReference type="SUPFAM" id="SSF46689">
    <property type="entry name" value="Homeodomain-like"/>
    <property type="match status" value="1"/>
</dbReference>
<comment type="caution">
    <text evidence="4">The sequence shown here is derived from an EMBL/GenBank/DDBJ whole genome shotgun (WGS) entry which is preliminary data.</text>
</comment>
<dbReference type="InterPro" id="IPR050109">
    <property type="entry name" value="HTH-type_TetR-like_transc_reg"/>
</dbReference>
<dbReference type="SUPFAM" id="SSF48498">
    <property type="entry name" value="Tetracyclin repressor-like, C-terminal domain"/>
    <property type="match status" value="1"/>
</dbReference>
<dbReference type="EMBL" id="JAMSKV010000008">
    <property type="protein sequence ID" value="MCQ8278924.1"/>
    <property type="molecule type" value="Genomic_DNA"/>
</dbReference>
<dbReference type="PROSITE" id="PS50977">
    <property type="entry name" value="HTH_TETR_2"/>
    <property type="match status" value="1"/>
</dbReference>
<dbReference type="PANTHER" id="PTHR30055:SF235">
    <property type="entry name" value="TRANSCRIPTIONAL REGULATORY PROTEIN"/>
    <property type="match status" value="1"/>
</dbReference>
<dbReference type="RefSeq" id="WP_422864403.1">
    <property type="nucleotide sequence ID" value="NZ_JAMSKV010000008.1"/>
</dbReference>
<evidence type="ECO:0000313" key="5">
    <source>
        <dbReference type="Proteomes" id="UP001524587"/>
    </source>
</evidence>
<dbReference type="PANTHER" id="PTHR30055">
    <property type="entry name" value="HTH-TYPE TRANSCRIPTIONAL REGULATOR RUTR"/>
    <property type="match status" value="1"/>
</dbReference>
<dbReference type="InterPro" id="IPR041586">
    <property type="entry name" value="PsrA_TetR_C"/>
</dbReference>